<evidence type="ECO:0000313" key="2">
    <source>
        <dbReference type="EMBL" id="QEU82502.1"/>
    </source>
</evidence>
<reference evidence="1" key="1">
    <citation type="journal article" date="2014" name="Int. J. Syst. Evol. Microbiol.">
        <title>Complete genome sequence of Corynebacterium casei LMG S-19264T (=DSM 44701T), isolated from a smear-ripened cheese.</title>
        <authorList>
            <consortium name="US DOE Joint Genome Institute (JGI-PGF)"/>
            <person name="Walter F."/>
            <person name="Albersmeier A."/>
            <person name="Kalinowski J."/>
            <person name="Ruckert C."/>
        </authorList>
    </citation>
    <scope>NUCLEOTIDE SEQUENCE</scope>
    <source>
        <strain evidence="1">JCM 4834</strain>
    </source>
</reference>
<dbReference type="Proteomes" id="UP000634660">
    <property type="component" value="Unassembled WGS sequence"/>
</dbReference>
<gene>
    <name evidence="2" type="ORF">CP968_33390</name>
    <name evidence="1" type="ORF">GCM10010371_46540</name>
</gene>
<evidence type="ECO:0000313" key="1">
    <source>
        <dbReference type="EMBL" id="GGZ81650.1"/>
    </source>
</evidence>
<organism evidence="2 3">
    <name type="scientific">Streptomyces subrutilus</name>
    <dbReference type="NCBI Taxonomy" id="36818"/>
    <lineage>
        <taxon>Bacteria</taxon>
        <taxon>Bacillati</taxon>
        <taxon>Actinomycetota</taxon>
        <taxon>Actinomycetes</taxon>
        <taxon>Kitasatosporales</taxon>
        <taxon>Streptomycetaceae</taxon>
        <taxon>Streptomyces</taxon>
    </lineage>
</organism>
<reference evidence="2 3" key="2">
    <citation type="submission" date="2017-09" db="EMBL/GenBank/DDBJ databases">
        <authorList>
            <person name="Lee N."/>
            <person name="Cho B.-K."/>
        </authorList>
    </citation>
    <scope>NUCLEOTIDE SEQUENCE [LARGE SCALE GENOMIC DNA]</scope>
    <source>
        <strain evidence="2 3">ATCC 27467</strain>
    </source>
</reference>
<dbReference type="AlphaFoldDB" id="A0A5P2UT31"/>
<dbReference type="Proteomes" id="UP000326831">
    <property type="component" value="Chromosome"/>
</dbReference>
<dbReference type="EMBL" id="BMVX01000019">
    <property type="protein sequence ID" value="GGZ81650.1"/>
    <property type="molecule type" value="Genomic_DNA"/>
</dbReference>
<dbReference type="RefSeq" id="WP_150521508.1">
    <property type="nucleotide sequence ID" value="NZ_BMVX01000019.1"/>
</dbReference>
<evidence type="ECO:0000313" key="3">
    <source>
        <dbReference type="Proteomes" id="UP000326831"/>
    </source>
</evidence>
<accession>A0A5P2UT31</accession>
<dbReference type="KEGG" id="ssub:CP968_33390"/>
<dbReference type="EMBL" id="CP023701">
    <property type="protein sequence ID" value="QEU82502.1"/>
    <property type="molecule type" value="Genomic_DNA"/>
</dbReference>
<proteinExistence type="predicted"/>
<keyword evidence="3" id="KW-1185">Reference proteome</keyword>
<sequence length="224" mass="24289">MTSPTAATDHGIALTERAIVAVRAAPHRLVLDYNRFAGPWVDGQPEPVPAELLAGAVFPSGRPLPPSLRRWLAYDSSLLRRSGWFRPAEGPSRSWEFAPLPLGELAAAALGEGWGAPFGALSERFDECFLLPGGSDSRRVLATGEPDAYGEYPVFALDVDDLPCIELMYPGLDVYLADTAGVIGRSDNGYSALAGDPRYSRRMLTHARHYLAGELHAVCLDWPE</sequence>
<protein>
    <submittedName>
        <fullName evidence="2">Uncharacterized protein</fullName>
    </submittedName>
</protein>
<name>A0A5P2UT31_9ACTN</name>
<reference evidence="1" key="3">
    <citation type="submission" date="2020-09" db="EMBL/GenBank/DDBJ databases">
        <authorList>
            <person name="Sun Q."/>
            <person name="Ohkuma M."/>
        </authorList>
    </citation>
    <scope>NUCLEOTIDE SEQUENCE</scope>
    <source>
        <strain evidence="1">JCM 4834</strain>
    </source>
</reference>
<dbReference type="OrthoDB" id="3682882at2"/>